<keyword evidence="2" id="KW-0689">Ribosomal protein</keyword>
<name>A0AAV2PUW3_MEGNR</name>
<dbReference type="Gene3D" id="2.40.50.140">
    <property type="entry name" value="Nucleic acid-binding proteins"/>
    <property type="match status" value="1"/>
</dbReference>
<evidence type="ECO:0000313" key="5">
    <source>
        <dbReference type="Proteomes" id="UP001497623"/>
    </source>
</evidence>
<dbReference type="Proteomes" id="UP001497623">
    <property type="component" value="Unassembled WGS sequence"/>
</dbReference>
<dbReference type="InterPro" id="IPR012340">
    <property type="entry name" value="NA-bd_OB-fold"/>
</dbReference>
<protein>
    <submittedName>
        <fullName evidence="4">Uncharacterized protein</fullName>
    </submittedName>
</protein>
<evidence type="ECO:0000256" key="1">
    <source>
        <dbReference type="ARBA" id="ARBA00005657"/>
    </source>
</evidence>
<accession>A0AAV2PUW3</accession>
<dbReference type="GO" id="GO:1990904">
    <property type="term" value="C:ribonucleoprotein complex"/>
    <property type="evidence" value="ECO:0007669"/>
    <property type="project" value="UniProtKB-KW"/>
</dbReference>
<evidence type="ECO:0000256" key="2">
    <source>
        <dbReference type="ARBA" id="ARBA00022980"/>
    </source>
</evidence>
<organism evidence="4 5">
    <name type="scientific">Meganyctiphanes norvegica</name>
    <name type="common">Northern krill</name>
    <name type="synonym">Thysanopoda norvegica</name>
    <dbReference type="NCBI Taxonomy" id="48144"/>
    <lineage>
        <taxon>Eukaryota</taxon>
        <taxon>Metazoa</taxon>
        <taxon>Ecdysozoa</taxon>
        <taxon>Arthropoda</taxon>
        <taxon>Crustacea</taxon>
        <taxon>Multicrustacea</taxon>
        <taxon>Malacostraca</taxon>
        <taxon>Eumalacostraca</taxon>
        <taxon>Eucarida</taxon>
        <taxon>Euphausiacea</taxon>
        <taxon>Euphausiidae</taxon>
        <taxon>Meganyctiphanes</taxon>
    </lineage>
</organism>
<keyword evidence="5" id="KW-1185">Reference proteome</keyword>
<proteinExistence type="inferred from homology"/>
<dbReference type="InterPro" id="IPR006032">
    <property type="entry name" value="Ribosomal_uS12"/>
</dbReference>
<reference evidence="4 5" key="1">
    <citation type="submission" date="2024-05" db="EMBL/GenBank/DDBJ databases">
        <authorList>
            <person name="Wallberg A."/>
        </authorList>
    </citation>
    <scope>NUCLEOTIDE SEQUENCE [LARGE SCALE GENOMIC DNA]</scope>
</reference>
<dbReference type="SUPFAM" id="SSF50249">
    <property type="entry name" value="Nucleic acid-binding proteins"/>
    <property type="match status" value="1"/>
</dbReference>
<dbReference type="PROSITE" id="PS00055">
    <property type="entry name" value="RIBOSOMAL_S12"/>
    <property type="match status" value="1"/>
</dbReference>
<evidence type="ECO:0000256" key="3">
    <source>
        <dbReference type="ARBA" id="ARBA00023274"/>
    </source>
</evidence>
<gene>
    <name evidence="4" type="ORF">MNOR_LOCUS4932</name>
</gene>
<keyword evidence="3" id="KW-0687">Ribonucleoprotein</keyword>
<dbReference type="AlphaFoldDB" id="A0AAV2PUW3"/>
<dbReference type="EMBL" id="CAXKWB010001843">
    <property type="protein sequence ID" value="CAL4065639.1"/>
    <property type="molecule type" value="Genomic_DNA"/>
</dbReference>
<evidence type="ECO:0000313" key="4">
    <source>
        <dbReference type="EMBL" id="CAL4065639.1"/>
    </source>
</evidence>
<dbReference type="GO" id="GO:0006412">
    <property type="term" value="P:translation"/>
    <property type="evidence" value="ECO:0007669"/>
    <property type="project" value="InterPro"/>
</dbReference>
<dbReference type="GO" id="GO:0003735">
    <property type="term" value="F:structural constituent of ribosome"/>
    <property type="evidence" value="ECO:0007669"/>
    <property type="project" value="InterPro"/>
</dbReference>
<comment type="caution">
    <text evidence="4">The sequence shown here is derived from an EMBL/GenBank/DDBJ whole genome shotgun (WGS) entry which is preliminary data.</text>
</comment>
<sequence length="129" mass="14338">MALKTLSSTLARLSLGPSLRCKALPSASLSRQFSTAMFQVPPVFQLANRTITTFTKPALALDLLQPLTQMRQFSCSPVSLATLNQMHRTGPVKKKRKNKNPLINRPFARGVILKTLIKKPRKPNSANRK</sequence>
<dbReference type="GO" id="GO:0005840">
    <property type="term" value="C:ribosome"/>
    <property type="evidence" value="ECO:0007669"/>
    <property type="project" value="UniProtKB-KW"/>
</dbReference>
<comment type="similarity">
    <text evidence="1">Belongs to the universal ribosomal protein uS12 family.</text>
</comment>